<feature type="transmembrane region" description="Helical" evidence="1">
    <location>
        <begin position="258"/>
        <end position="283"/>
    </location>
</feature>
<feature type="transmembrane region" description="Helical" evidence="1">
    <location>
        <begin position="332"/>
        <end position="353"/>
    </location>
</feature>
<name>A0A6N2R381_9FIRM</name>
<keyword evidence="1" id="KW-1133">Transmembrane helix</keyword>
<sequence>MNNQPSNPSRQRWSAMELTGLALVLSSLAALLYAPDSLSGLFTAITARVCPIVVDVFLTSDVGVAIVVSVIVGRVLERLGFTDALIRIFLPVMGTMGINPSVIIPSVYNILGDINASGKIAGPILVKAGATRDEIKLSIATMIQNPQSFATFAIGLVALTAFGINPLPVVLLSIFLPLIVVPFLLSRTLYRDTKAVELETLPRFTPQTPMMKVLFDSGIEGMQLLLLVIIPAVAVVFTLIGVLDFLGVWAAIEAGIGSLLSALCIEPGTGVLSVLVSPTLAVAQLPALTGIDPRLVVGGFVLANSGFPLSVVLGQVPATWAESTGLPEKDGLIAAVLGCGIRLATAAALAYWLTPFILR</sequence>
<feature type="transmembrane region" description="Helical" evidence="1">
    <location>
        <begin position="295"/>
        <end position="320"/>
    </location>
</feature>
<keyword evidence="1" id="KW-0472">Membrane</keyword>
<feature type="transmembrane region" description="Helical" evidence="1">
    <location>
        <begin position="57"/>
        <end position="76"/>
    </location>
</feature>
<feature type="transmembrane region" description="Helical" evidence="1">
    <location>
        <begin position="224"/>
        <end position="252"/>
    </location>
</feature>
<dbReference type="AlphaFoldDB" id="A0A6N2R381"/>
<evidence type="ECO:0008006" key="3">
    <source>
        <dbReference type="Google" id="ProtNLM"/>
    </source>
</evidence>
<proteinExistence type="predicted"/>
<feature type="transmembrane region" description="Helical" evidence="1">
    <location>
        <begin position="88"/>
        <end position="108"/>
    </location>
</feature>
<feature type="transmembrane region" description="Helical" evidence="1">
    <location>
        <begin position="152"/>
        <end position="185"/>
    </location>
</feature>
<reference evidence="2" key="1">
    <citation type="submission" date="2019-11" db="EMBL/GenBank/DDBJ databases">
        <authorList>
            <person name="Feng L."/>
        </authorList>
    </citation>
    <scope>NUCLEOTIDE SEQUENCE</scope>
    <source>
        <strain evidence="2">AundefinedLFYP135</strain>
    </source>
</reference>
<protein>
    <recommendedName>
        <fullName evidence="3">Sporulation integral membrane protein YlbJ</fullName>
    </recommendedName>
</protein>
<keyword evidence="1" id="KW-0812">Transmembrane</keyword>
<evidence type="ECO:0000256" key="1">
    <source>
        <dbReference type="SAM" id="Phobius"/>
    </source>
</evidence>
<organism evidence="2">
    <name type="scientific">uncultured Anaerotruncus sp</name>
    <dbReference type="NCBI Taxonomy" id="905011"/>
    <lineage>
        <taxon>Bacteria</taxon>
        <taxon>Bacillati</taxon>
        <taxon>Bacillota</taxon>
        <taxon>Clostridia</taxon>
        <taxon>Eubacteriales</taxon>
        <taxon>Oscillospiraceae</taxon>
        <taxon>Anaerotruncus</taxon>
        <taxon>environmental samples</taxon>
    </lineage>
</organism>
<gene>
    <name evidence="2" type="ORF">AULFYP135_00193</name>
</gene>
<dbReference type="EMBL" id="CACRSL010000003">
    <property type="protein sequence ID" value="VYS75302.1"/>
    <property type="molecule type" value="Genomic_DNA"/>
</dbReference>
<accession>A0A6N2R381</accession>
<evidence type="ECO:0000313" key="2">
    <source>
        <dbReference type="EMBL" id="VYS75302.1"/>
    </source>
</evidence>